<organism evidence="3 4">
    <name type="scientific">Caballeronia concitans</name>
    <dbReference type="NCBI Taxonomy" id="1777133"/>
    <lineage>
        <taxon>Bacteria</taxon>
        <taxon>Pseudomonadati</taxon>
        <taxon>Pseudomonadota</taxon>
        <taxon>Betaproteobacteria</taxon>
        <taxon>Burkholderiales</taxon>
        <taxon>Burkholderiaceae</taxon>
        <taxon>Caballeronia</taxon>
    </lineage>
</organism>
<dbReference type="EMBL" id="FCNV02000026">
    <property type="protein sequence ID" value="SAL52322.1"/>
    <property type="molecule type" value="Genomic_DNA"/>
</dbReference>
<feature type="chain" id="PRO_5024831826" description="Surface-adhesin protein E-like domain-containing protein" evidence="1">
    <location>
        <begin position="21"/>
        <end position="129"/>
    </location>
</feature>
<evidence type="ECO:0000313" key="3">
    <source>
        <dbReference type="EMBL" id="SAL52322.1"/>
    </source>
</evidence>
<evidence type="ECO:0000259" key="2">
    <source>
        <dbReference type="Pfam" id="PF16747"/>
    </source>
</evidence>
<gene>
    <name evidence="3" type="ORF">AWB72_05567</name>
</gene>
<sequence length="129" mass="14655">MLRHWVIFGAMACTTNGAFAENWVTVDPNPNRTISVDLDTIVTDGAYRKVWVRSDFRNGILNVRGGEGVGRTMIRYTIRCSDHEFSTGQMVVYDHNYRLKDSVEGLPDKFEEPVPGSFAEKMIIAHCRK</sequence>
<protein>
    <recommendedName>
        <fullName evidence="2">Surface-adhesin protein E-like domain-containing protein</fullName>
    </recommendedName>
</protein>
<name>A0A658R5A5_9BURK</name>
<proteinExistence type="predicted"/>
<keyword evidence="1" id="KW-0732">Signal</keyword>
<feature type="signal peptide" evidence="1">
    <location>
        <begin position="1"/>
        <end position="20"/>
    </location>
</feature>
<dbReference type="Proteomes" id="UP000198263">
    <property type="component" value="Unassembled WGS sequence"/>
</dbReference>
<dbReference type="Pfam" id="PF16747">
    <property type="entry name" value="Adhesin_E"/>
    <property type="match status" value="1"/>
</dbReference>
<dbReference type="OrthoDB" id="7192970at2"/>
<reference evidence="3 4" key="1">
    <citation type="submission" date="2016-01" db="EMBL/GenBank/DDBJ databases">
        <authorList>
            <person name="Peeters C."/>
        </authorList>
    </citation>
    <scope>NUCLEOTIDE SEQUENCE [LARGE SCALE GENOMIC DNA]</scope>
    <source>
        <strain evidence="3">LMG 29315</strain>
    </source>
</reference>
<feature type="domain" description="Surface-adhesin protein E-like" evidence="2">
    <location>
        <begin position="23"/>
        <end position="128"/>
    </location>
</feature>
<evidence type="ECO:0000256" key="1">
    <source>
        <dbReference type="SAM" id="SignalP"/>
    </source>
</evidence>
<comment type="caution">
    <text evidence="3">The sequence shown here is derived from an EMBL/GenBank/DDBJ whole genome shotgun (WGS) entry which is preliminary data.</text>
</comment>
<keyword evidence="4" id="KW-1185">Reference proteome</keyword>
<accession>A0A658R5A5</accession>
<dbReference type="InterPro" id="IPR031939">
    <property type="entry name" value="Adhesin_E-like"/>
</dbReference>
<evidence type="ECO:0000313" key="4">
    <source>
        <dbReference type="Proteomes" id="UP000198263"/>
    </source>
</evidence>
<dbReference type="AlphaFoldDB" id="A0A658R5A5"/>
<dbReference type="RefSeq" id="WP_087129122.1">
    <property type="nucleotide sequence ID" value="NZ_FCNV02000026.1"/>
</dbReference>